<accession>A0A377FX69</accession>
<evidence type="ECO:0000256" key="1">
    <source>
        <dbReference type="ARBA" id="ARBA00006718"/>
    </source>
</evidence>
<evidence type="ECO:0000313" key="4">
    <source>
        <dbReference type="Proteomes" id="UP000254060"/>
    </source>
</evidence>
<dbReference type="AlphaFoldDB" id="A0A377FX69"/>
<proteinExistence type="inferred from homology"/>
<dbReference type="EMBL" id="UGGP01000001">
    <property type="protein sequence ID" value="STO09419.1"/>
    <property type="molecule type" value="Genomic_DNA"/>
</dbReference>
<dbReference type="InterPro" id="IPR008972">
    <property type="entry name" value="Cupredoxin"/>
</dbReference>
<dbReference type="InterPro" id="IPR035903">
    <property type="entry name" value="HesB-like_dom_sf"/>
</dbReference>
<dbReference type="Pfam" id="PF01521">
    <property type="entry name" value="Fe-S_biosyn"/>
    <property type="match status" value="1"/>
</dbReference>
<dbReference type="Gene3D" id="2.60.40.420">
    <property type="entry name" value="Cupredoxins - blue copper proteins"/>
    <property type="match status" value="1"/>
</dbReference>
<comment type="similarity">
    <text evidence="1">Belongs to the HesB/IscA family.</text>
</comment>
<sequence length="93" mass="10359">MKINVTEEALQFFKDEMEVKSGQTVRLFAKYGGSTDLTHGFSVGVITEDIDNAAVETEADGIRFVVAEQDEWLFQGQDVNVEIRGDEVVFVQA</sequence>
<dbReference type="InterPro" id="IPR000361">
    <property type="entry name" value="ATAP_core_dom"/>
</dbReference>
<feature type="domain" description="Core" evidence="2">
    <location>
        <begin position="1"/>
        <end position="79"/>
    </location>
</feature>
<dbReference type="RefSeq" id="WP_029333828.1">
    <property type="nucleotide sequence ID" value="NZ_UGGP01000001.1"/>
</dbReference>
<reference evidence="3 4" key="1">
    <citation type="submission" date="2018-06" db="EMBL/GenBank/DDBJ databases">
        <authorList>
            <consortium name="Pathogen Informatics"/>
            <person name="Doyle S."/>
        </authorList>
    </citation>
    <scope>NUCLEOTIDE SEQUENCE [LARGE SCALE GENOMIC DNA]</scope>
    <source>
        <strain evidence="3 4">NCTC13163</strain>
    </source>
</reference>
<dbReference type="SUPFAM" id="SSF89360">
    <property type="entry name" value="HesB-like domain"/>
    <property type="match status" value="1"/>
</dbReference>
<organism evidence="3 4">
    <name type="scientific">Exiguobacterium aurantiacum</name>
    <dbReference type="NCBI Taxonomy" id="33987"/>
    <lineage>
        <taxon>Bacteria</taxon>
        <taxon>Bacillati</taxon>
        <taxon>Bacillota</taxon>
        <taxon>Bacilli</taxon>
        <taxon>Bacillales</taxon>
        <taxon>Bacillales Family XII. Incertae Sedis</taxon>
        <taxon>Exiguobacterium</taxon>
    </lineage>
</organism>
<dbReference type="Proteomes" id="UP000254060">
    <property type="component" value="Unassembled WGS sequence"/>
</dbReference>
<name>A0A377FX69_9BACL</name>
<dbReference type="OrthoDB" id="1645729at2"/>
<evidence type="ECO:0000313" key="3">
    <source>
        <dbReference type="EMBL" id="STO09419.1"/>
    </source>
</evidence>
<protein>
    <submittedName>
        <fullName evidence="3">Iron-sulphur cluster biosynthesis</fullName>
    </submittedName>
</protein>
<dbReference type="PIRSF" id="PIRSF034852">
    <property type="entry name" value="UCP034852"/>
    <property type="match status" value="1"/>
</dbReference>
<evidence type="ECO:0000259" key="2">
    <source>
        <dbReference type="Pfam" id="PF01521"/>
    </source>
</evidence>
<dbReference type="STRING" id="1397694.GCA_000702585_00278"/>
<gene>
    <name evidence="3" type="ORF">NCTC13163_02856</name>
</gene>
<dbReference type="InterPro" id="IPR008326">
    <property type="entry name" value="PdhI-like"/>
</dbReference>